<name>A0ABW2C8C5_9PSEU</name>
<evidence type="ECO:0000256" key="9">
    <source>
        <dbReference type="SAM" id="Phobius"/>
    </source>
</evidence>
<keyword evidence="6 9" id="KW-1133">Transmembrane helix</keyword>
<feature type="transmembrane region" description="Helical" evidence="9">
    <location>
        <begin position="86"/>
        <end position="105"/>
    </location>
</feature>
<comment type="caution">
    <text evidence="11">The sequence shown here is derived from an EMBL/GenBank/DDBJ whole genome shotgun (WGS) entry which is preliminary data.</text>
</comment>
<evidence type="ECO:0000313" key="12">
    <source>
        <dbReference type="Proteomes" id="UP001596337"/>
    </source>
</evidence>
<dbReference type="EMBL" id="JBHSXX010000001">
    <property type="protein sequence ID" value="MFC6871645.1"/>
    <property type="molecule type" value="Genomic_DNA"/>
</dbReference>
<evidence type="ECO:0000256" key="2">
    <source>
        <dbReference type="ARBA" id="ARBA00007783"/>
    </source>
</evidence>
<sequence>MQQTSTTEPPVRTQPAAVDTDKSRTFRRAFADIGAGLRTRQLWSHLGWQDIRQRYRRSTLGPLWITLSMGITAIGLGLLYSQLFGAPISAYVPYITAGFLTWNFIMSSLKEGSNTFIRNAGLVKHLPSPLTVYALRTTWRLSIIFLHNLVIYVIVIAVFFTSLNEPYKLVDNAKDVHPGLGWYSLLAIPALAIFLINSVWVVLLFGIISTRFRDVPQFIDSISSLLFFMTPIVWSVDTLAAKFGEGADTGPRTLIYQLNPMYHFLQIVRAPLIGGEQSWHHWWIVLSVTVIGWCLTLVVLRNYRARVSYWV</sequence>
<evidence type="ECO:0000256" key="7">
    <source>
        <dbReference type="ARBA" id="ARBA00023136"/>
    </source>
</evidence>
<feature type="transmembrane region" description="Helical" evidence="9">
    <location>
        <begin position="218"/>
        <end position="236"/>
    </location>
</feature>
<evidence type="ECO:0000256" key="3">
    <source>
        <dbReference type="ARBA" id="ARBA00022448"/>
    </source>
</evidence>
<comment type="similarity">
    <text evidence="2">Belongs to the ABC-2 integral membrane protein family.</text>
</comment>
<organism evidence="11 12">
    <name type="scientific">Haloechinothrix salitolerans</name>
    <dbReference type="NCBI Taxonomy" id="926830"/>
    <lineage>
        <taxon>Bacteria</taxon>
        <taxon>Bacillati</taxon>
        <taxon>Actinomycetota</taxon>
        <taxon>Actinomycetes</taxon>
        <taxon>Pseudonocardiales</taxon>
        <taxon>Pseudonocardiaceae</taxon>
        <taxon>Haloechinothrix</taxon>
    </lineage>
</organism>
<dbReference type="Pfam" id="PF01061">
    <property type="entry name" value="ABC2_membrane"/>
    <property type="match status" value="1"/>
</dbReference>
<evidence type="ECO:0000313" key="11">
    <source>
        <dbReference type="EMBL" id="MFC6871645.1"/>
    </source>
</evidence>
<keyword evidence="4" id="KW-1003">Cell membrane</keyword>
<evidence type="ECO:0000256" key="6">
    <source>
        <dbReference type="ARBA" id="ARBA00022989"/>
    </source>
</evidence>
<evidence type="ECO:0000256" key="4">
    <source>
        <dbReference type="ARBA" id="ARBA00022475"/>
    </source>
</evidence>
<feature type="domain" description="ABC-2 type transporter transmembrane" evidence="10">
    <location>
        <begin position="43"/>
        <end position="270"/>
    </location>
</feature>
<feature type="transmembrane region" description="Helical" evidence="9">
    <location>
        <begin position="141"/>
        <end position="160"/>
    </location>
</feature>
<evidence type="ECO:0000259" key="10">
    <source>
        <dbReference type="Pfam" id="PF01061"/>
    </source>
</evidence>
<feature type="transmembrane region" description="Helical" evidence="9">
    <location>
        <begin position="180"/>
        <end position="206"/>
    </location>
</feature>
<dbReference type="RefSeq" id="WP_390183416.1">
    <property type="nucleotide sequence ID" value="NZ_BAABLA010000007.1"/>
</dbReference>
<keyword evidence="12" id="KW-1185">Reference proteome</keyword>
<feature type="transmembrane region" description="Helical" evidence="9">
    <location>
        <begin position="60"/>
        <end position="80"/>
    </location>
</feature>
<feature type="transmembrane region" description="Helical" evidence="9">
    <location>
        <begin position="281"/>
        <end position="300"/>
    </location>
</feature>
<evidence type="ECO:0000256" key="5">
    <source>
        <dbReference type="ARBA" id="ARBA00022692"/>
    </source>
</evidence>
<accession>A0ABW2C8C5</accession>
<dbReference type="InterPro" id="IPR013525">
    <property type="entry name" value="ABC2_TM"/>
</dbReference>
<dbReference type="Proteomes" id="UP001596337">
    <property type="component" value="Unassembled WGS sequence"/>
</dbReference>
<evidence type="ECO:0000256" key="8">
    <source>
        <dbReference type="SAM" id="MobiDB-lite"/>
    </source>
</evidence>
<dbReference type="PANTHER" id="PTHR30413">
    <property type="entry name" value="INNER MEMBRANE TRANSPORT PERMEASE"/>
    <property type="match status" value="1"/>
</dbReference>
<protein>
    <submittedName>
        <fullName evidence="11">ABC transporter permease</fullName>
    </submittedName>
</protein>
<keyword evidence="5 9" id="KW-0812">Transmembrane</keyword>
<keyword evidence="7 9" id="KW-0472">Membrane</keyword>
<comment type="subcellular location">
    <subcellularLocation>
        <location evidence="1">Cell membrane</location>
        <topology evidence="1">Multi-pass membrane protein</topology>
    </subcellularLocation>
</comment>
<proteinExistence type="inferred from homology"/>
<reference evidence="12" key="1">
    <citation type="journal article" date="2019" name="Int. J. Syst. Evol. Microbiol.">
        <title>The Global Catalogue of Microorganisms (GCM) 10K type strain sequencing project: providing services to taxonomists for standard genome sequencing and annotation.</title>
        <authorList>
            <consortium name="The Broad Institute Genomics Platform"/>
            <consortium name="The Broad Institute Genome Sequencing Center for Infectious Disease"/>
            <person name="Wu L."/>
            <person name="Ma J."/>
        </authorList>
    </citation>
    <scope>NUCLEOTIDE SEQUENCE [LARGE SCALE GENOMIC DNA]</scope>
    <source>
        <strain evidence="12">KCTC 32255</strain>
    </source>
</reference>
<dbReference type="PANTHER" id="PTHR30413:SF10">
    <property type="entry name" value="CAPSULE POLYSACCHARIDE EXPORT INNER-MEMBRANE PROTEIN CTRC"/>
    <property type="match status" value="1"/>
</dbReference>
<gene>
    <name evidence="11" type="ORF">ACFQGD_31445</name>
</gene>
<keyword evidence="3" id="KW-0813">Transport</keyword>
<feature type="region of interest" description="Disordered" evidence="8">
    <location>
        <begin position="1"/>
        <end position="20"/>
    </location>
</feature>
<evidence type="ECO:0000256" key="1">
    <source>
        <dbReference type="ARBA" id="ARBA00004651"/>
    </source>
</evidence>